<dbReference type="SUPFAM" id="SSF54593">
    <property type="entry name" value="Glyoxalase/Bleomycin resistance protein/Dihydroxybiphenyl dioxygenase"/>
    <property type="match status" value="1"/>
</dbReference>
<dbReference type="InterPro" id="IPR029068">
    <property type="entry name" value="Glyas_Bleomycin-R_OHBP_Dase"/>
</dbReference>
<evidence type="ECO:0000313" key="2">
    <source>
        <dbReference type="EMBL" id="CAB4881286.1"/>
    </source>
</evidence>
<evidence type="ECO:0000259" key="1">
    <source>
        <dbReference type="PROSITE" id="PS51819"/>
    </source>
</evidence>
<dbReference type="Pfam" id="PF00903">
    <property type="entry name" value="Glyoxalase"/>
    <property type="match status" value="1"/>
</dbReference>
<name>A0A6J7EE44_9ZZZZ</name>
<dbReference type="InterPro" id="IPR004360">
    <property type="entry name" value="Glyas_Fos-R_dOase_dom"/>
</dbReference>
<feature type="domain" description="VOC" evidence="1">
    <location>
        <begin position="4"/>
        <end position="125"/>
    </location>
</feature>
<dbReference type="PROSITE" id="PS51819">
    <property type="entry name" value="VOC"/>
    <property type="match status" value="1"/>
</dbReference>
<dbReference type="CDD" id="cd06587">
    <property type="entry name" value="VOC"/>
    <property type="match status" value="1"/>
</dbReference>
<reference evidence="2" key="1">
    <citation type="submission" date="2020-05" db="EMBL/GenBank/DDBJ databases">
        <authorList>
            <person name="Chiriac C."/>
            <person name="Salcher M."/>
            <person name="Ghai R."/>
            <person name="Kavagutti S V."/>
        </authorList>
    </citation>
    <scope>NUCLEOTIDE SEQUENCE</scope>
</reference>
<accession>A0A6J7EE44</accession>
<sequence length="142" mass="15551">MGQILGQFCINVSDLERSIAFWEGVCGLPVRSRTQIPTALEAVLQADEGGSRLQLAQQLEQTGPIDMGTAMWKLYLNTDDCRALYAKCIAAGCESVMEPAVLDRWPVTVAFVKDFDGYLIELIEYHEGTPAGVPDPGSTNRK</sequence>
<dbReference type="AlphaFoldDB" id="A0A6J7EE44"/>
<proteinExistence type="predicted"/>
<protein>
    <submittedName>
        <fullName evidence="2">Unannotated protein</fullName>
    </submittedName>
</protein>
<dbReference type="EMBL" id="CAFBLP010000036">
    <property type="protein sequence ID" value="CAB4881286.1"/>
    <property type="molecule type" value="Genomic_DNA"/>
</dbReference>
<dbReference type="Gene3D" id="3.10.180.10">
    <property type="entry name" value="2,3-Dihydroxybiphenyl 1,2-Dioxygenase, domain 1"/>
    <property type="match status" value="1"/>
</dbReference>
<gene>
    <name evidence="2" type="ORF">UFOPK3376_01556</name>
</gene>
<dbReference type="InterPro" id="IPR037523">
    <property type="entry name" value="VOC_core"/>
</dbReference>
<organism evidence="2">
    <name type="scientific">freshwater metagenome</name>
    <dbReference type="NCBI Taxonomy" id="449393"/>
    <lineage>
        <taxon>unclassified sequences</taxon>
        <taxon>metagenomes</taxon>
        <taxon>ecological metagenomes</taxon>
    </lineage>
</organism>